<reference evidence="1 2" key="1">
    <citation type="submission" date="2013-08" db="EMBL/GenBank/DDBJ databases">
        <authorList>
            <person name="Weinstock G."/>
            <person name="Sodergren E."/>
            <person name="Wylie T."/>
            <person name="Fulton L."/>
            <person name="Fulton R."/>
            <person name="Fronick C."/>
            <person name="O'Laughlin M."/>
            <person name="Godfrey J."/>
            <person name="Miner T."/>
            <person name="Herter B."/>
            <person name="Appelbaum E."/>
            <person name="Cordes M."/>
            <person name="Lek S."/>
            <person name="Wollam A."/>
            <person name="Pepin K.H."/>
            <person name="Palsikar V.B."/>
            <person name="Mitreva M."/>
            <person name="Wilson R.K."/>
        </authorList>
    </citation>
    <scope>NUCLEOTIDE SEQUENCE [LARGE SCALE GENOMIC DNA]</scope>
    <source>
        <strain evidence="1 2">F0041</strain>
    </source>
</reference>
<dbReference type="HOGENOM" id="CLU_3247489_0_0_10"/>
<name>U2CDN4_9BACE</name>
<dbReference type="AlphaFoldDB" id="U2CDN4"/>
<dbReference type="PATRIC" id="fig|1321819.3.peg.2427"/>
<accession>U2CDN4</accession>
<evidence type="ECO:0000313" key="1">
    <source>
        <dbReference type="EMBL" id="ERI82123.1"/>
    </source>
</evidence>
<proteinExistence type="predicted"/>
<gene>
    <name evidence="1" type="ORF">HMPREF1981_02631</name>
</gene>
<comment type="caution">
    <text evidence="1">The sequence shown here is derived from an EMBL/GenBank/DDBJ whole genome shotgun (WGS) entry which is preliminary data.</text>
</comment>
<organism evidence="1 2">
    <name type="scientific">Bacteroides pyogenes F0041</name>
    <dbReference type="NCBI Taxonomy" id="1321819"/>
    <lineage>
        <taxon>Bacteria</taxon>
        <taxon>Pseudomonadati</taxon>
        <taxon>Bacteroidota</taxon>
        <taxon>Bacteroidia</taxon>
        <taxon>Bacteroidales</taxon>
        <taxon>Bacteroidaceae</taxon>
        <taxon>Bacteroides</taxon>
    </lineage>
</organism>
<evidence type="ECO:0000313" key="2">
    <source>
        <dbReference type="Proteomes" id="UP000016496"/>
    </source>
</evidence>
<protein>
    <submittedName>
        <fullName evidence="1">Uncharacterized protein</fullName>
    </submittedName>
</protein>
<dbReference type="Proteomes" id="UP000016496">
    <property type="component" value="Unassembled WGS sequence"/>
</dbReference>
<dbReference type="EMBL" id="AWSV01000143">
    <property type="protein sequence ID" value="ERI82123.1"/>
    <property type="molecule type" value="Genomic_DNA"/>
</dbReference>
<sequence>MDEYCISILLKKQKPEKIPFSVQYFYLCGIYKSNTCLTEWKN</sequence>